<feature type="compositionally biased region" description="Polar residues" evidence="1">
    <location>
        <begin position="753"/>
        <end position="763"/>
    </location>
</feature>
<feature type="compositionally biased region" description="Polar residues" evidence="1">
    <location>
        <begin position="770"/>
        <end position="780"/>
    </location>
</feature>
<feature type="compositionally biased region" description="Basic and acidic residues" evidence="1">
    <location>
        <begin position="8"/>
        <end position="28"/>
    </location>
</feature>
<dbReference type="Proteomes" id="UP001627154">
    <property type="component" value="Unassembled WGS sequence"/>
</dbReference>
<dbReference type="PANTHER" id="PTHR46579">
    <property type="entry name" value="F5/8 TYPE C DOMAIN-CONTAINING PROTEIN-RELATED"/>
    <property type="match status" value="1"/>
</dbReference>
<feature type="region of interest" description="Disordered" evidence="1">
    <location>
        <begin position="700"/>
        <end position="780"/>
    </location>
</feature>
<dbReference type="EMBL" id="JBJJXI010000122">
    <property type="protein sequence ID" value="KAL3389930.1"/>
    <property type="molecule type" value="Genomic_DNA"/>
</dbReference>
<feature type="region of interest" description="Disordered" evidence="1">
    <location>
        <begin position="1"/>
        <end position="52"/>
    </location>
</feature>
<feature type="compositionally biased region" description="Polar residues" evidence="1">
    <location>
        <begin position="30"/>
        <end position="41"/>
    </location>
</feature>
<sequence length="799" mass="92514">MKNSNRTADTDDNQKHVEQENRTDHENNSEIDNNPFNQINDSNDDTNMLNDDIDDAEKEPRILFDSDMEDSYSDYESLYDDVQPKDLGYSNDDRIMFSPANYTVSDVVMMLKAIIIKFNPTKKMQEALIGLIKTLAGKEFDCWTFNPYRAKKQLNPPADTIKKHFFCVKCDCPLLSIESSKKVDTVVKCSLCNEEVILSSSSKNFFITLDLKYQLQMLLNGPDIQKHMQNFRNKQTCSSKDDTISDIQDSLKYKRLQMRYPRALTFNFNTDGAQLFESAKRSLWPLQLYINELPPEIRFKHLLIAALMESESEPTANRLNLFMETMIMECQHLSVDGVPITDSESGIVQNIIIIPFTANVDTVARPKLQNRIQFNGYDGCSWCYHPGKYCDGSMRYIMLENDAPLRSHEDHLIDLKNALKFNKPIRGVKGESILLALDQFDIVWDLPPDYMHGSLLGVTKQLWAKWSNAYFKKPHLEKIKSRMLHIKLIRDIRRSIRPLEFAGKYKATEWRTWLLFLSLPVLKDILPEDEFLSFSKFVSSVYELLKEKITDDDLRKVEYNLLNFTGQSEIDYYEGFITFNVHSLNHYCHAVKHCGPFWSTSAFPFENGSFEFMREINAPNGCLRQISEKWLRKNAFEAALSQIPPHKNDTNRTLQYCKNLFSAREPLKKCTIVIMNPTVSSDNKPTNIVNSFDISKTHTSTKLIETPKKTNNKRKNNVRQPRNKINSKKPKKNNEDQNNVSQPKKATKPKMPNINQTQKQNVVTRKGNKTKNQANNSKITKSMVVQIKKEKVEVSDFHH</sequence>
<accession>A0ABD2WA28</accession>
<keyword evidence="3" id="KW-1185">Reference proteome</keyword>
<evidence type="ECO:0000313" key="2">
    <source>
        <dbReference type="EMBL" id="KAL3389930.1"/>
    </source>
</evidence>
<reference evidence="2 3" key="1">
    <citation type="journal article" date="2024" name="bioRxiv">
        <title>A reference genome for Trichogramma kaykai: A tiny desert-dwelling parasitoid wasp with competing sex-ratio distorters.</title>
        <authorList>
            <person name="Culotta J."/>
            <person name="Lindsey A.R."/>
        </authorList>
    </citation>
    <scope>NUCLEOTIDE SEQUENCE [LARGE SCALE GENOMIC DNA]</scope>
    <source>
        <strain evidence="2 3">KSX58</strain>
    </source>
</reference>
<proteinExistence type="predicted"/>
<name>A0ABD2WA28_9HYME</name>
<evidence type="ECO:0000256" key="1">
    <source>
        <dbReference type="SAM" id="MobiDB-lite"/>
    </source>
</evidence>
<comment type="caution">
    <text evidence="2">The sequence shown here is derived from an EMBL/GenBank/DDBJ whole genome shotgun (WGS) entry which is preliminary data.</text>
</comment>
<protein>
    <submittedName>
        <fullName evidence="2">Uncharacterized protein</fullName>
    </submittedName>
</protein>
<organism evidence="2 3">
    <name type="scientific">Trichogramma kaykai</name>
    <dbReference type="NCBI Taxonomy" id="54128"/>
    <lineage>
        <taxon>Eukaryota</taxon>
        <taxon>Metazoa</taxon>
        <taxon>Ecdysozoa</taxon>
        <taxon>Arthropoda</taxon>
        <taxon>Hexapoda</taxon>
        <taxon>Insecta</taxon>
        <taxon>Pterygota</taxon>
        <taxon>Neoptera</taxon>
        <taxon>Endopterygota</taxon>
        <taxon>Hymenoptera</taxon>
        <taxon>Apocrita</taxon>
        <taxon>Proctotrupomorpha</taxon>
        <taxon>Chalcidoidea</taxon>
        <taxon>Trichogrammatidae</taxon>
        <taxon>Trichogramma</taxon>
    </lineage>
</organism>
<evidence type="ECO:0000313" key="3">
    <source>
        <dbReference type="Proteomes" id="UP001627154"/>
    </source>
</evidence>
<dbReference type="PANTHER" id="PTHR46579:SF1">
    <property type="entry name" value="F5_8 TYPE C DOMAIN-CONTAINING PROTEIN"/>
    <property type="match status" value="1"/>
</dbReference>
<dbReference type="AlphaFoldDB" id="A0ABD2WA28"/>
<feature type="compositionally biased region" description="Basic residues" evidence="1">
    <location>
        <begin position="710"/>
        <end position="731"/>
    </location>
</feature>
<gene>
    <name evidence="2" type="ORF">TKK_015285</name>
</gene>